<feature type="region of interest" description="Disordered" evidence="3">
    <location>
        <begin position="220"/>
        <end position="244"/>
    </location>
</feature>
<dbReference type="PANTHER" id="PTHR45625:SF3">
    <property type="entry name" value="PEPTIDYL-PROLYL CIS-TRANS ISOMERASE B-RELATED"/>
    <property type="match status" value="1"/>
</dbReference>
<organism evidence="5 6">
    <name type="scientific">Nocardioides aromaticivorans</name>
    <dbReference type="NCBI Taxonomy" id="200618"/>
    <lineage>
        <taxon>Bacteria</taxon>
        <taxon>Bacillati</taxon>
        <taxon>Actinomycetota</taxon>
        <taxon>Actinomycetes</taxon>
        <taxon>Propionibacteriales</taxon>
        <taxon>Nocardioidaceae</taxon>
        <taxon>Nocardioides</taxon>
    </lineage>
</organism>
<dbReference type="Proteomes" id="UP000562045">
    <property type="component" value="Unassembled WGS sequence"/>
</dbReference>
<evidence type="ECO:0000256" key="1">
    <source>
        <dbReference type="ARBA" id="ARBA00002388"/>
    </source>
</evidence>
<dbReference type="PANTHER" id="PTHR45625">
    <property type="entry name" value="PEPTIDYL-PROLYL CIS-TRANS ISOMERASE-RELATED"/>
    <property type="match status" value="1"/>
</dbReference>
<keyword evidence="2 5" id="KW-0413">Isomerase</keyword>
<feature type="compositionally biased region" description="Low complexity" evidence="3">
    <location>
        <begin position="30"/>
        <end position="47"/>
    </location>
</feature>
<comment type="similarity">
    <text evidence="2">Belongs to the cyclophilin-type PPIase family.</text>
</comment>
<keyword evidence="2" id="KW-0697">Rotamase</keyword>
<dbReference type="Pfam" id="PF00160">
    <property type="entry name" value="Pro_isomerase"/>
    <property type="match status" value="1"/>
</dbReference>
<dbReference type="InterPro" id="IPR029000">
    <property type="entry name" value="Cyclophilin-like_dom_sf"/>
</dbReference>
<feature type="region of interest" description="Disordered" evidence="3">
    <location>
        <begin position="23"/>
        <end position="86"/>
    </location>
</feature>
<comment type="caution">
    <text evidence="5">The sequence shown here is derived from an EMBL/GenBank/DDBJ whole genome shotgun (WGS) entry which is preliminary data.</text>
</comment>
<comment type="function">
    <text evidence="1 2">PPIases accelerate the folding of proteins. It catalyzes the cis-trans isomerization of proline imidic peptide bonds in oligopeptides.</text>
</comment>
<evidence type="ECO:0000313" key="6">
    <source>
        <dbReference type="Proteomes" id="UP000562045"/>
    </source>
</evidence>
<dbReference type="EMBL" id="JACBZM010000001">
    <property type="protein sequence ID" value="NYI47274.1"/>
    <property type="molecule type" value="Genomic_DNA"/>
</dbReference>
<gene>
    <name evidence="5" type="ORF">BJ993_004354</name>
</gene>
<feature type="compositionally biased region" description="Polar residues" evidence="3">
    <location>
        <begin position="63"/>
        <end position="73"/>
    </location>
</feature>
<dbReference type="PRINTS" id="PR00153">
    <property type="entry name" value="CSAPPISMRASE"/>
</dbReference>
<dbReference type="Gene3D" id="2.40.100.10">
    <property type="entry name" value="Cyclophilin-like"/>
    <property type="match status" value="1"/>
</dbReference>
<dbReference type="RefSeq" id="WP_179651213.1">
    <property type="nucleotide sequence ID" value="NZ_JACBZM010000001.1"/>
</dbReference>
<feature type="chain" id="PRO_5031604915" description="Peptidyl-prolyl cis-trans isomerase" evidence="2">
    <location>
        <begin position="23"/>
        <end position="244"/>
    </location>
</feature>
<feature type="domain" description="PPIase cyclophilin-type" evidence="4">
    <location>
        <begin position="93"/>
        <end position="243"/>
    </location>
</feature>
<dbReference type="InterPro" id="IPR002130">
    <property type="entry name" value="Cyclophilin-type_PPIase_dom"/>
</dbReference>
<dbReference type="SUPFAM" id="SSF50891">
    <property type="entry name" value="Cyclophilin-like"/>
    <property type="match status" value="1"/>
</dbReference>
<dbReference type="InterPro" id="IPR044666">
    <property type="entry name" value="Cyclophilin_A-like"/>
</dbReference>
<evidence type="ECO:0000256" key="3">
    <source>
        <dbReference type="SAM" id="MobiDB-lite"/>
    </source>
</evidence>
<feature type="signal peptide" evidence="2">
    <location>
        <begin position="1"/>
        <end position="22"/>
    </location>
</feature>
<evidence type="ECO:0000256" key="2">
    <source>
        <dbReference type="RuleBase" id="RU363019"/>
    </source>
</evidence>
<proteinExistence type="inferred from homology"/>
<sequence>MRTRLLAGVPALLLLATLTACNDDGDETATDSSSDTSSSESGSPSDPVATETSEGAPAGGASCTYTPDGSDSDATPPPAKAAYSGKVGATVTTSIGKLGFTLDADAAPCTVNSFLSLAEQGYYDGTKCHRLTVAEGFKVLQCGDPTGTGAGGPGYSFADELTGQETYGAGTLAMANAGPDTNGSQFFIVYGDTGLTPDYTVFGTVDEAGLKAIDKAAAAGVTPANGPEDGAPVTPVDIESVKKD</sequence>
<dbReference type="PROSITE" id="PS51257">
    <property type="entry name" value="PROKAR_LIPOPROTEIN"/>
    <property type="match status" value="1"/>
</dbReference>
<name>A0A7Y9ZKS1_9ACTN</name>
<dbReference type="CDD" id="cd00317">
    <property type="entry name" value="cyclophilin"/>
    <property type="match status" value="1"/>
</dbReference>
<evidence type="ECO:0000259" key="4">
    <source>
        <dbReference type="PROSITE" id="PS50072"/>
    </source>
</evidence>
<accession>A0A7Y9ZKS1</accession>
<dbReference type="EC" id="5.2.1.8" evidence="2"/>
<reference evidence="5 6" key="1">
    <citation type="submission" date="2020-07" db="EMBL/GenBank/DDBJ databases">
        <title>Sequencing the genomes of 1000 actinobacteria strains.</title>
        <authorList>
            <person name="Klenk H.-P."/>
        </authorList>
    </citation>
    <scope>NUCLEOTIDE SEQUENCE [LARGE SCALE GENOMIC DNA]</scope>
    <source>
        <strain evidence="5 6">DSM 15131</strain>
    </source>
</reference>
<protein>
    <recommendedName>
        <fullName evidence="2">Peptidyl-prolyl cis-trans isomerase</fullName>
        <shortName evidence="2">PPIase</shortName>
        <ecNumber evidence="2">5.2.1.8</ecNumber>
    </recommendedName>
</protein>
<evidence type="ECO:0000313" key="5">
    <source>
        <dbReference type="EMBL" id="NYI47274.1"/>
    </source>
</evidence>
<comment type="catalytic activity">
    <reaction evidence="2">
        <text>[protein]-peptidylproline (omega=180) = [protein]-peptidylproline (omega=0)</text>
        <dbReference type="Rhea" id="RHEA:16237"/>
        <dbReference type="Rhea" id="RHEA-COMP:10747"/>
        <dbReference type="Rhea" id="RHEA-COMP:10748"/>
        <dbReference type="ChEBI" id="CHEBI:83833"/>
        <dbReference type="ChEBI" id="CHEBI:83834"/>
        <dbReference type="EC" id="5.2.1.8"/>
    </reaction>
</comment>
<keyword evidence="2" id="KW-0732">Signal</keyword>
<dbReference type="AlphaFoldDB" id="A0A7Y9ZKS1"/>
<dbReference type="GO" id="GO:0003755">
    <property type="term" value="F:peptidyl-prolyl cis-trans isomerase activity"/>
    <property type="evidence" value="ECO:0007669"/>
    <property type="project" value="UniProtKB-UniRule"/>
</dbReference>
<dbReference type="PROSITE" id="PS50072">
    <property type="entry name" value="CSA_PPIASE_2"/>
    <property type="match status" value="1"/>
</dbReference>